<protein>
    <recommendedName>
        <fullName evidence="1">Tc1-like transposase DDE domain-containing protein</fullName>
    </recommendedName>
</protein>
<dbReference type="GO" id="GO:0003676">
    <property type="term" value="F:nucleic acid binding"/>
    <property type="evidence" value="ECO:0007669"/>
    <property type="project" value="InterPro"/>
</dbReference>
<evidence type="ECO:0000259" key="1">
    <source>
        <dbReference type="Pfam" id="PF13358"/>
    </source>
</evidence>
<sequence>MVRQIYCLSLFPFFEKMEQAPWIRGQQRLILMEDNAPIHIAAFSNQWRKRNGIVKMEWLEHSPYLNLIKNIWKSMKSQISKLYQPQNLEELKNTIQSTWSNIHPGILNDYLQSMPRRMQIVIDQHGGPTSC</sequence>
<dbReference type="InterPro" id="IPR036397">
    <property type="entry name" value="RNaseH_sf"/>
</dbReference>
<gene>
    <name evidence="2" type="ORF">O181_114781</name>
</gene>
<evidence type="ECO:0000313" key="3">
    <source>
        <dbReference type="Proteomes" id="UP000765509"/>
    </source>
</evidence>
<organism evidence="2 3">
    <name type="scientific">Austropuccinia psidii MF-1</name>
    <dbReference type="NCBI Taxonomy" id="1389203"/>
    <lineage>
        <taxon>Eukaryota</taxon>
        <taxon>Fungi</taxon>
        <taxon>Dikarya</taxon>
        <taxon>Basidiomycota</taxon>
        <taxon>Pucciniomycotina</taxon>
        <taxon>Pucciniomycetes</taxon>
        <taxon>Pucciniales</taxon>
        <taxon>Sphaerophragmiaceae</taxon>
        <taxon>Austropuccinia</taxon>
    </lineage>
</organism>
<accession>A0A9Q3K7I2</accession>
<proteinExistence type="predicted"/>
<dbReference type="InterPro" id="IPR038717">
    <property type="entry name" value="Tc1-like_DDE_dom"/>
</dbReference>
<dbReference type="OrthoDB" id="2753252at2759"/>
<evidence type="ECO:0000313" key="2">
    <source>
        <dbReference type="EMBL" id="MBW0575066.1"/>
    </source>
</evidence>
<dbReference type="Pfam" id="PF13358">
    <property type="entry name" value="DDE_3"/>
    <property type="match status" value="1"/>
</dbReference>
<name>A0A9Q3K7I2_9BASI</name>
<dbReference type="Proteomes" id="UP000765509">
    <property type="component" value="Unassembled WGS sequence"/>
</dbReference>
<keyword evidence="3" id="KW-1185">Reference proteome</keyword>
<feature type="domain" description="Tc1-like transposase DDE" evidence="1">
    <location>
        <begin position="25"/>
        <end position="92"/>
    </location>
</feature>
<dbReference type="Gene3D" id="3.30.420.10">
    <property type="entry name" value="Ribonuclease H-like superfamily/Ribonuclease H"/>
    <property type="match status" value="1"/>
</dbReference>
<dbReference type="EMBL" id="AVOT02095504">
    <property type="protein sequence ID" value="MBW0575066.1"/>
    <property type="molecule type" value="Genomic_DNA"/>
</dbReference>
<dbReference type="AlphaFoldDB" id="A0A9Q3K7I2"/>
<comment type="caution">
    <text evidence="2">The sequence shown here is derived from an EMBL/GenBank/DDBJ whole genome shotgun (WGS) entry which is preliminary data.</text>
</comment>
<reference evidence="2" key="1">
    <citation type="submission" date="2021-03" db="EMBL/GenBank/DDBJ databases">
        <title>Draft genome sequence of rust myrtle Austropuccinia psidii MF-1, a brazilian biotype.</title>
        <authorList>
            <person name="Quecine M.C."/>
            <person name="Pachon D.M.R."/>
            <person name="Bonatelli M.L."/>
            <person name="Correr F.H."/>
            <person name="Franceschini L.M."/>
            <person name="Leite T.F."/>
            <person name="Margarido G.R.A."/>
            <person name="Almeida C.A."/>
            <person name="Ferrarezi J.A."/>
            <person name="Labate C.A."/>
        </authorList>
    </citation>
    <scope>NUCLEOTIDE SEQUENCE</scope>
    <source>
        <strain evidence="2">MF-1</strain>
    </source>
</reference>